<feature type="binding site" evidence="6">
    <location>
        <position position="161"/>
    </location>
    <ligand>
        <name>NAD(+)</name>
        <dbReference type="ChEBI" id="CHEBI:57540"/>
    </ligand>
</feature>
<dbReference type="GO" id="GO:0046872">
    <property type="term" value="F:metal ion binding"/>
    <property type="evidence" value="ECO:0007669"/>
    <property type="project" value="UniProtKB-UniRule"/>
</dbReference>
<comment type="similarity">
    <text evidence="6">Belongs to the NAD kinase family.</text>
</comment>
<accession>A0A0B7J0M4</accession>
<feature type="active site" description="Proton acceptor" evidence="6">
    <location>
        <position position="76"/>
    </location>
</feature>
<dbReference type="EMBL" id="LN794158">
    <property type="protein sequence ID" value="CEN56332.1"/>
    <property type="molecule type" value="Genomic_DNA"/>
</dbReference>
<dbReference type="AlphaFoldDB" id="A0A0B7J0M4"/>
<dbReference type="HOGENOM" id="CLU_008831_0_1_4"/>
<evidence type="ECO:0000256" key="1">
    <source>
        <dbReference type="ARBA" id="ARBA00022679"/>
    </source>
</evidence>
<proteinExistence type="inferred from homology"/>
<keyword evidence="6" id="KW-0067">ATP-binding</keyword>
<evidence type="ECO:0000256" key="6">
    <source>
        <dbReference type="HAMAP-Rule" id="MF_00361"/>
    </source>
</evidence>
<comment type="function">
    <text evidence="6">Involved in the regulation of the intracellular balance of NAD and NADP, and is a key enzyme in the biosynthesis of NADP. Catalyzes specifically the phosphorylation on 2'-hydroxyl of the adenosine moiety of NAD to yield NADP.</text>
</comment>
<dbReference type="InterPro" id="IPR016064">
    <property type="entry name" value="NAD/diacylglycerol_kinase_sf"/>
</dbReference>
<dbReference type="Pfam" id="PF20143">
    <property type="entry name" value="NAD_kinase_C"/>
    <property type="match status" value="1"/>
</dbReference>
<comment type="cofactor">
    <cofactor evidence="6">
        <name>a divalent metal cation</name>
        <dbReference type="ChEBI" id="CHEBI:60240"/>
    </cofactor>
</comment>
<dbReference type="GO" id="GO:0003951">
    <property type="term" value="F:NAD+ kinase activity"/>
    <property type="evidence" value="ECO:0007669"/>
    <property type="project" value="UniProtKB-UniRule"/>
</dbReference>
<dbReference type="SUPFAM" id="SSF111331">
    <property type="entry name" value="NAD kinase/diacylglycerol kinase-like"/>
    <property type="match status" value="1"/>
</dbReference>
<feature type="binding site" evidence="6">
    <location>
        <begin position="191"/>
        <end position="196"/>
    </location>
    <ligand>
        <name>NAD(+)</name>
        <dbReference type="ChEBI" id="CHEBI:57540"/>
    </ligand>
</feature>
<evidence type="ECO:0000313" key="7">
    <source>
        <dbReference type="EMBL" id="CEN56332.1"/>
    </source>
</evidence>
<feature type="binding site" evidence="6">
    <location>
        <begin position="150"/>
        <end position="151"/>
    </location>
    <ligand>
        <name>NAD(+)</name>
        <dbReference type="ChEBI" id="CHEBI:57540"/>
    </ligand>
</feature>
<sequence>MYEMKKAFKNVAIIGKYNASEMRDSILEMCTFLASEQVTVFLETATASHCNLSGFATLGMDEIGEKVDLAVVLGGDGTMLSVARKLADSHIPLIGVNQGRVGFLTDINSANMLDDMRHLLAGDYTTEERILLNATVFRDGQQIMTGRAMNDVVINKAGMSRLIELEVNIDGQFVHRQRSDGLILATPTGTTAYALSAGGPILHPTLDAITLVPICPHTLSNRPIAIHSNSKVEITLVHGDDAGVHLDGHLQLALLAGDQLLVQRDEKTVSLLHPIGHSHYDMLRQKLNWG</sequence>
<dbReference type="InterPro" id="IPR017438">
    <property type="entry name" value="ATP-NAD_kinase_N"/>
</dbReference>
<keyword evidence="3 6" id="KW-0521">NADP</keyword>
<reference evidence="8" key="1">
    <citation type="submission" date="2014-12" db="EMBL/GenBank/DDBJ databases">
        <authorList>
            <person name="Salcher M.M."/>
        </authorList>
    </citation>
    <scope>NUCLEOTIDE SEQUENCE [LARGE SCALE GENOMIC DNA]</scope>
    <source>
        <strain evidence="8">MMS-10A-171</strain>
    </source>
</reference>
<name>A0A0B7J0M4_9PROT</name>
<dbReference type="KEGG" id="mbac:BN1209_1294"/>
<dbReference type="NCBIfam" id="NF002561">
    <property type="entry name" value="PRK02155.1"/>
    <property type="match status" value="1"/>
</dbReference>
<organism evidence="7 8">
    <name type="scientific">Candidatus Methylopumilus turicensis</name>
    <dbReference type="NCBI Taxonomy" id="1581680"/>
    <lineage>
        <taxon>Bacteria</taxon>
        <taxon>Pseudomonadati</taxon>
        <taxon>Pseudomonadota</taxon>
        <taxon>Betaproteobacteria</taxon>
        <taxon>Nitrosomonadales</taxon>
        <taxon>Methylophilaceae</taxon>
        <taxon>Candidatus Methylopumilus</taxon>
    </lineage>
</organism>
<evidence type="ECO:0000256" key="2">
    <source>
        <dbReference type="ARBA" id="ARBA00022777"/>
    </source>
</evidence>
<dbReference type="Gene3D" id="2.60.200.30">
    <property type="entry name" value="Probable inorganic polyphosphate/atp-NAD kinase, domain 2"/>
    <property type="match status" value="1"/>
</dbReference>
<dbReference type="GO" id="GO:0006741">
    <property type="term" value="P:NADP+ biosynthetic process"/>
    <property type="evidence" value="ECO:0007669"/>
    <property type="project" value="UniProtKB-UniRule"/>
</dbReference>
<dbReference type="OrthoDB" id="9774737at2"/>
<dbReference type="NCBIfam" id="NF002306">
    <property type="entry name" value="PRK01231.1"/>
    <property type="match status" value="1"/>
</dbReference>
<dbReference type="InterPro" id="IPR017437">
    <property type="entry name" value="ATP-NAD_kinase_PpnK-typ_C"/>
</dbReference>
<dbReference type="GO" id="GO:0005737">
    <property type="term" value="C:cytoplasm"/>
    <property type="evidence" value="ECO:0007669"/>
    <property type="project" value="UniProtKB-SubCell"/>
</dbReference>
<comment type="caution">
    <text evidence="6">Lacks conserved residue(s) required for the propagation of feature annotation.</text>
</comment>
<keyword evidence="1 6" id="KW-0808">Transferase</keyword>
<dbReference type="PANTHER" id="PTHR20275">
    <property type="entry name" value="NAD KINASE"/>
    <property type="match status" value="1"/>
</dbReference>
<feature type="binding site" evidence="6">
    <location>
        <position position="180"/>
    </location>
    <ligand>
        <name>NAD(+)</name>
        <dbReference type="ChEBI" id="CHEBI:57540"/>
    </ligand>
</feature>
<dbReference type="GO" id="GO:0019674">
    <property type="term" value="P:NAD+ metabolic process"/>
    <property type="evidence" value="ECO:0007669"/>
    <property type="project" value="InterPro"/>
</dbReference>
<evidence type="ECO:0000256" key="5">
    <source>
        <dbReference type="ARBA" id="ARBA00047925"/>
    </source>
</evidence>
<gene>
    <name evidence="7" type="primary">yfjB</name>
    <name evidence="6" type="synonym">nadK</name>
    <name evidence="7" type="ORF">BN1209_1294</name>
</gene>
<dbReference type="PANTHER" id="PTHR20275:SF0">
    <property type="entry name" value="NAD KINASE"/>
    <property type="match status" value="1"/>
</dbReference>
<keyword evidence="6" id="KW-0963">Cytoplasm</keyword>
<dbReference type="EC" id="2.7.1.23" evidence="6"/>
<comment type="subcellular location">
    <subcellularLocation>
        <location evidence="6">Cytoplasm</location>
    </subcellularLocation>
</comment>
<keyword evidence="4 6" id="KW-0520">NAD</keyword>
<keyword evidence="6" id="KW-0547">Nucleotide-binding</keyword>
<dbReference type="GO" id="GO:0005524">
    <property type="term" value="F:ATP binding"/>
    <property type="evidence" value="ECO:0007669"/>
    <property type="project" value="UniProtKB-KW"/>
</dbReference>
<dbReference type="Pfam" id="PF01513">
    <property type="entry name" value="NAD_kinase"/>
    <property type="match status" value="1"/>
</dbReference>
<dbReference type="Gene3D" id="3.40.50.10330">
    <property type="entry name" value="Probable inorganic polyphosphate/atp-NAD kinase, domain 1"/>
    <property type="match status" value="1"/>
</dbReference>
<evidence type="ECO:0000313" key="8">
    <source>
        <dbReference type="Proteomes" id="UP000056322"/>
    </source>
</evidence>
<evidence type="ECO:0000256" key="4">
    <source>
        <dbReference type="ARBA" id="ARBA00023027"/>
    </source>
</evidence>
<dbReference type="HAMAP" id="MF_00361">
    <property type="entry name" value="NAD_kinase"/>
    <property type="match status" value="1"/>
</dbReference>
<dbReference type="InterPro" id="IPR002504">
    <property type="entry name" value="NADK"/>
</dbReference>
<comment type="catalytic activity">
    <reaction evidence="5 6">
        <text>NAD(+) + ATP = ADP + NADP(+) + H(+)</text>
        <dbReference type="Rhea" id="RHEA:18629"/>
        <dbReference type="ChEBI" id="CHEBI:15378"/>
        <dbReference type="ChEBI" id="CHEBI:30616"/>
        <dbReference type="ChEBI" id="CHEBI:57540"/>
        <dbReference type="ChEBI" id="CHEBI:58349"/>
        <dbReference type="ChEBI" id="CHEBI:456216"/>
        <dbReference type="EC" id="2.7.1.23"/>
    </reaction>
</comment>
<feature type="binding site" evidence="6">
    <location>
        <begin position="76"/>
        <end position="77"/>
    </location>
    <ligand>
        <name>NAD(+)</name>
        <dbReference type="ChEBI" id="CHEBI:57540"/>
    </ligand>
</feature>
<feature type="binding site" evidence="6">
    <location>
        <position position="178"/>
    </location>
    <ligand>
        <name>NAD(+)</name>
        <dbReference type="ChEBI" id="CHEBI:57540"/>
    </ligand>
</feature>
<keyword evidence="8" id="KW-1185">Reference proteome</keyword>
<protein>
    <recommendedName>
        <fullName evidence="6">NAD kinase</fullName>
        <ecNumber evidence="6">2.7.1.23</ecNumber>
    </recommendedName>
    <alternativeName>
        <fullName evidence="6">ATP-dependent NAD kinase</fullName>
    </alternativeName>
</protein>
<keyword evidence="2 6" id="KW-0418">Kinase</keyword>
<evidence type="ECO:0000256" key="3">
    <source>
        <dbReference type="ARBA" id="ARBA00022857"/>
    </source>
</evidence>
<dbReference type="Proteomes" id="UP000056322">
    <property type="component" value="Chromosome 1"/>
</dbReference>
<dbReference type="GO" id="GO:0051287">
    <property type="term" value="F:NAD binding"/>
    <property type="evidence" value="ECO:0007669"/>
    <property type="project" value="UniProtKB-ARBA"/>
</dbReference>
<dbReference type="STRING" id="1581680.BN1209_1294"/>